<dbReference type="InParanoid" id="A0A0D2VS80"/>
<organism evidence="2 3">
    <name type="scientific">Capsaspora owczarzaki (strain ATCC 30864)</name>
    <dbReference type="NCBI Taxonomy" id="595528"/>
    <lineage>
        <taxon>Eukaryota</taxon>
        <taxon>Filasterea</taxon>
        <taxon>Capsaspora</taxon>
    </lineage>
</organism>
<dbReference type="EMBL" id="KE346366">
    <property type="protein sequence ID" value="KJE93907.1"/>
    <property type="molecule type" value="Genomic_DNA"/>
</dbReference>
<name>A0A0D2VS80_CAPO3</name>
<reference evidence="3" key="1">
    <citation type="submission" date="2011-02" db="EMBL/GenBank/DDBJ databases">
        <title>The Genome Sequence of Capsaspora owczarzaki ATCC 30864.</title>
        <authorList>
            <person name="Russ C."/>
            <person name="Cuomo C."/>
            <person name="Burger G."/>
            <person name="Gray M.W."/>
            <person name="Holland P.W.H."/>
            <person name="King N."/>
            <person name="Lang F.B.F."/>
            <person name="Roger A.J."/>
            <person name="Ruiz-Trillo I."/>
            <person name="Young S.K."/>
            <person name="Zeng Q."/>
            <person name="Gargeya S."/>
            <person name="Alvarado L."/>
            <person name="Berlin A."/>
            <person name="Chapman S.B."/>
            <person name="Chen Z."/>
            <person name="Freedman E."/>
            <person name="Gellesch M."/>
            <person name="Goldberg J."/>
            <person name="Griggs A."/>
            <person name="Gujja S."/>
            <person name="Heilman E."/>
            <person name="Heiman D."/>
            <person name="Howarth C."/>
            <person name="Mehta T."/>
            <person name="Neiman D."/>
            <person name="Pearson M."/>
            <person name="Roberts A."/>
            <person name="Saif S."/>
            <person name="Shea T."/>
            <person name="Shenoy N."/>
            <person name="Sisk P."/>
            <person name="Stolte C."/>
            <person name="Sykes S."/>
            <person name="White J."/>
            <person name="Yandava C."/>
            <person name="Haas B."/>
            <person name="Nusbaum C."/>
            <person name="Birren B."/>
        </authorList>
    </citation>
    <scope>NUCLEOTIDE SEQUENCE</scope>
    <source>
        <strain evidence="3">ATCC 30864</strain>
    </source>
</reference>
<dbReference type="PhylomeDB" id="A0A0D2VS80"/>
<evidence type="ECO:0000313" key="3">
    <source>
        <dbReference type="Proteomes" id="UP000008743"/>
    </source>
</evidence>
<dbReference type="Proteomes" id="UP000008743">
    <property type="component" value="Unassembled WGS sequence"/>
</dbReference>
<dbReference type="Pfam" id="PF13270">
    <property type="entry name" value="CCDC28"/>
    <property type="match status" value="1"/>
</dbReference>
<keyword evidence="3" id="KW-1185">Reference proteome</keyword>
<evidence type="ECO:0000256" key="1">
    <source>
        <dbReference type="SAM" id="MobiDB-lite"/>
    </source>
</evidence>
<protein>
    <submittedName>
        <fullName evidence="2">Uncharacterized protein</fullName>
    </submittedName>
</protein>
<dbReference type="RefSeq" id="XP_011270439.1">
    <property type="nucleotide sequence ID" value="XM_011272137.1"/>
</dbReference>
<proteinExistence type="predicted"/>
<evidence type="ECO:0000313" key="2">
    <source>
        <dbReference type="EMBL" id="KJE93907.1"/>
    </source>
</evidence>
<gene>
    <name evidence="2" type="ORF">CAOG_008799</name>
</gene>
<feature type="compositionally biased region" description="Basic and acidic residues" evidence="1">
    <location>
        <begin position="14"/>
        <end position="31"/>
    </location>
</feature>
<dbReference type="AlphaFoldDB" id="A0A0D2VS80"/>
<dbReference type="InterPro" id="IPR025271">
    <property type="entry name" value="CCDC28"/>
</dbReference>
<sequence>MASIRPTAPVARPSKPDNERAKQEERNDFIDDTVLRRMQADLEQVSLSFQRGEMQAFGKQSKDIFKSLDVIRDMQERLVAQHISVELQPSSEARPTPENMGEFLTMQTEQERKLGVVLDNLGLLKSEMEKLQANFVNLE</sequence>
<feature type="region of interest" description="Disordered" evidence="1">
    <location>
        <begin position="1"/>
        <end position="31"/>
    </location>
</feature>
<accession>A0A0D2VS80</accession>